<accession>A0ABQ3VWX2</accession>
<keyword evidence="1" id="KW-0472">Membrane</keyword>
<keyword evidence="1" id="KW-0812">Transmembrane</keyword>
<evidence type="ECO:0000313" key="3">
    <source>
        <dbReference type="Proteomes" id="UP000604765"/>
    </source>
</evidence>
<reference evidence="2 3" key="1">
    <citation type="journal article" date="2021" name="Int. J. Syst. Evol. Microbiol.">
        <title>Lentilactobacillus fungorum sp. nov., isolated from spent mushroom substrates.</title>
        <authorList>
            <person name="Tohno M."/>
            <person name="Tanizawa Y."/>
            <person name="Kojima Y."/>
            <person name="Sakamoto M."/>
            <person name="Ohkuma M."/>
            <person name="Kobayashi H."/>
        </authorList>
    </citation>
    <scope>NUCLEOTIDE SEQUENCE [LARGE SCALE GENOMIC DNA]</scope>
    <source>
        <strain evidence="2 3">YK48G</strain>
    </source>
</reference>
<dbReference type="Proteomes" id="UP000604765">
    <property type="component" value="Unassembled WGS sequence"/>
</dbReference>
<proteinExistence type="predicted"/>
<protein>
    <submittedName>
        <fullName evidence="2">Uncharacterized protein</fullName>
    </submittedName>
</protein>
<organism evidence="2 3">
    <name type="scientific">Lentilactobacillus fungorum</name>
    <dbReference type="NCBI Taxonomy" id="2201250"/>
    <lineage>
        <taxon>Bacteria</taxon>
        <taxon>Bacillati</taxon>
        <taxon>Bacillota</taxon>
        <taxon>Bacilli</taxon>
        <taxon>Lactobacillales</taxon>
        <taxon>Lactobacillaceae</taxon>
        <taxon>Lentilactobacillus</taxon>
    </lineage>
</organism>
<evidence type="ECO:0000313" key="2">
    <source>
        <dbReference type="EMBL" id="GHP13400.1"/>
    </source>
</evidence>
<gene>
    <name evidence="2" type="ORF">YK48G_08250</name>
</gene>
<dbReference type="EMBL" id="BNJR01000007">
    <property type="protein sequence ID" value="GHP13400.1"/>
    <property type="molecule type" value="Genomic_DNA"/>
</dbReference>
<evidence type="ECO:0000256" key="1">
    <source>
        <dbReference type="SAM" id="Phobius"/>
    </source>
</evidence>
<name>A0ABQ3VWX2_9LACO</name>
<comment type="caution">
    <text evidence="2">The sequence shown here is derived from an EMBL/GenBank/DDBJ whole genome shotgun (WGS) entry which is preliminary data.</text>
</comment>
<feature type="transmembrane region" description="Helical" evidence="1">
    <location>
        <begin position="22"/>
        <end position="46"/>
    </location>
</feature>
<dbReference type="RefSeq" id="WP_203629429.1">
    <property type="nucleotide sequence ID" value="NZ_BNJR01000007.1"/>
</dbReference>
<keyword evidence="1" id="KW-1133">Transmembrane helix</keyword>
<keyword evidence="3" id="KW-1185">Reference proteome</keyword>
<sequence>MIKSLTSAFINHNYLLAISKTVTVSMVAGAIALGYVTAQLIAELIYRRKHRAKI</sequence>